<dbReference type="Proteomes" id="UP000814140">
    <property type="component" value="Unassembled WGS sequence"/>
</dbReference>
<evidence type="ECO:0000313" key="2">
    <source>
        <dbReference type="Proteomes" id="UP000814140"/>
    </source>
</evidence>
<evidence type="ECO:0000313" key="1">
    <source>
        <dbReference type="EMBL" id="KAI0057946.1"/>
    </source>
</evidence>
<sequence length="320" mass="34328">MQMGDEEGPAQVASPREANAQLPRPLEDTFYAVFVGRKLGVMATLWEAEAAIRDVPGGFYDIYPSHAAALANFRVAEEQGATSLRGTLPTARPATSREGPGAGAAAQEAQHLRSSQQLPLLSSFLLNEEGSGGRTRERAVRFDTPQPLRASAGSAPVPVSPPSPPASPPASPAPSPPASPAPSLPASSRPASPMQPVHLPSQAARVFPTPASRRTGGAPPPNFPAQRRRVAWSKRRPESLSECTGFENGRAQPSATWDEVKAYVVVKGGQPGIYESWDECKALVRGYPDGEHKSFRQYEDAVDHFLNKFDQGEVRIIRRV</sequence>
<name>A0ACB8SQA3_9AGAM</name>
<reference evidence="1" key="2">
    <citation type="journal article" date="2022" name="New Phytol.">
        <title>Evolutionary transition to the ectomycorrhizal habit in the genomes of a hyperdiverse lineage of mushroom-forming fungi.</title>
        <authorList>
            <person name="Looney B."/>
            <person name="Miyauchi S."/>
            <person name="Morin E."/>
            <person name="Drula E."/>
            <person name="Courty P.E."/>
            <person name="Kohler A."/>
            <person name="Kuo A."/>
            <person name="LaButti K."/>
            <person name="Pangilinan J."/>
            <person name="Lipzen A."/>
            <person name="Riley R."/>
            <person name="Andreopoulos W."/>
            <person name="He G."/>
            <person name="Johnson J."/>
            <person name="Nolan M."/>
            <person name="Tritt A."/>
            <person name="Barry K.W."/>
            <person name="Grigoriev I.V."/>
            <person name="Nagy L.G."/>
            <person name="Hibbett D."/>
            <person name="Henrissat B."/>
            <person name="Matheny P.B."/>
            <person name="Labbe J."/>
            <person name="Martin F.M."/>
        </authorList>
    </citation>
    <scope>NUCLEOTIDE SEQUENCE</scope>
    <source>
        <strain evidence="1">HHB10654</strain>
    </source>
</reference>
<protein>
    <submittedName>
        <fullName evidence="1">Uncharacterized protein</fullName>
    </submittedName>
</protein>
<comment type="caution">
    <text evidence="1">The sequence shown here is derived from an EMBL/GenBank/DDBJ whole genome shotgun (WGS) entry which is preliminary data.</text>
</comment>
<accession>A0ACB8SQA3</accession>
<dbReference type="EMBL" id="MU277241">
    <property type="protein sequence ID" value="KAI0057946.1"/>
    <property type="molecule type" value="Genomic_DNA"/>
</dbReference>
<organism evidence="1 2">
    <name type="scientific">Artomyces pyxidatus</name>
    <dbReference type="NCBI Taxonomy" id="48021"/>
    <lineage>
        <taxon>Eukaryota</taxon>
        <taxon>Fungi</taxon>
        <taxon>Dikarya</taxon>
        <taxon>Basidiomycota</taxon>
        <taxon>Agaricomycotina</taxon>
        <taxon>Agaricomycetes</taxon>
        <taxon>Russulales</taxon>
        <taxon>Auriscalpiaceae</taxon>
        <taxon>Artomyces</taxon>
    </lineage>
</organism>
<reference evidence="1" key="1">
    <citation type="submission" date="2021-03" db="EMBL/GenBank/DDBJ databases">
        <authorList>
            <consortium name="DOE Joint Genome Institute"/>
            <person name="Ahrendt S."/>
            <person name="Looney B.P."/>
            <person name="Miyauchi S."/>
            <person name="Morin E."/>
            <person name="Drula E."/>
            <person name="Courty P.E."/>
            <person name="Chicoki N."/>
            <person name="Fauchery L."/>
            <person name="Kohler A."/>
            <person name="Kuo A."/>
            <person name="Labutti K."/>
            <person name="Pangilinan J."/>
            <person name="Lipzen A."/>
            <person name="Riley R."/>
            <person name="Andreopoulos W."/>
            <person name="He G."/>
            <person name="Johnson J."/>
            <person name="Barry K.W."/>
            <person name="Grigoriev I.V."/>
            <person name="Nagy L."/>
            <person name="Hibbett D."/>
            <person name="Henrissat B."/>
            <person name="Matheny P.B."/>
            <person name="Labbe J."/>
            <person name="Martin F."/>
        </authorList>
    </citation>
    <scope>NUCLEOTIDE SEQUENCE</scope>
    <source>
        <strain evidence="1">HHB10654</strain>
    </source>
</reference>
<proteinExistence type="predicted"/>
<gene>
    <name evidence="1" type="ORF">BV25DRAFT_1919805</name>
</gene>
<keyword evidence="2" id="KW-1185">Reference proteome</keyword>